<dbReference type="CDD" id="cd01876">
    <property type="entry name" value="YihA_EngB"/>
    <property type="match status" value="1"/>
</dbReference>
<dbReference type="Pfam" id="PF01926">
    <property type="entry name" value="MMR_HSR1"/>
    <property type="match status" value="1"/>
</dbReference>
<evidence type="ECO:0000256" key="8">
    <source>
        <dbReference type="SAM" id="SignalP"/>
    </source>
</evidence>
<protein>
    <submittedName>
        <fullName evidence="10">P-loop containing nucleoside triphosphate hydrolase protein</fullName>
    </submittedName>
</protein>
<evidence type="ECO:0000256" key="2">
    <source>
        <dbReference type="ARBA" id="ARBA00009638"/>
    </source>
</evidence>
<feature type="chain" id="PRO_5019170545" evidence="8">
    <location>
        <begin position="19"/>
        <end position="519"/>
    </location>
</feature>
<feature type="domain" description="EngB-type G" evidence="9">
    <location>
        <begin position="150"/>
        <end position="324"/>
    </location>
</feature>
<proteinExistence type="inferred from homology"/>
<dbReference type="GO" id="GO:0046872">
    <property type="term" value="F:metal ion binding"/>
    <property type="evidence" value="ECO:0007669"/>
    <property type="project" value="UniProtKB-KW"/>
</dbReference>
<dbReference type="GO" id="GO:0005525">
    <property type="term" value="F:GTP binding"/>
    <property type="evidence" value="ECO:0007669"/>
    <property type="project" value="UniProtKB-KW"/>
</dbReference>
<dbReference type="PANTHER" id="PTHR47560">
    <property type="entry name" value="EXPRESSED PROTEIN"/>
    <property type="match status" value="1"/>
</dbReference>
<dbReference type="Gene3D" id="3.40.50.300">
    <property type="entry name" value="P-loop containing nucleotide triphosphate hydrolases"/>
    <property type="match status" value="1"/>
</dbReference>
<reference evidence="10 11" key="1">
    <citation type="journal article" date="2018" name="New Phytol.">
        <title>Phylogenomics of Endogonaceae and evolution of mycorrhizas within Mucoromycota.</title>
        <authorList>
            <person name="Chang Y."/>
            <person name="Desiro A."/>
            <person name="Na H."/>
            <person name="Sandor L."/>
            <person name="Lipzen A."/>
            <person name="Clum A."/>
            <person name="Barry K."/>
            <person name="Grigoriev I.V."/>
            <person name="Martin F.M."/>
            <person name="Stajich J.E."/>
            <person name="Smith M.E."/>
            <person name="Bonito G."/>
            <person name="Spatafora J.W."/>
        </authorList>
    </citation>
    <scope>NUCLEOTIDE SEQUENCE [LARGE SCALE GENOMIC DNA]</scope>
    <source>
        <strain evidence="10 11">GMNB39</strain>
    </source>
</reference>
<evidence type="ECO:0000256" key="1">
    <source>
        <dbReference type="ARBA" id="ARBA00001946"/>
    </source>
</evidence>
<dbReference type="EMBL" id="RBNI01001290">
    <property type="protein sequence ID" value="RUP50637.1"/>
    <property type="molecule type" value="Genomic_DNA"/>
</dbReference>
<sequence length="519" mass="59203">MFLLNMMMLLQRSLLFRAKPLQQIRFIVNYPHHKPPTIRSTPVKPIESPANPNPPVDRSVGSVRSTRAAAPQKPHELSNRKKFARIQPPISTFKRIEELGLGALRRINRFAKLKEIVDSEQERLPEPEFTFPHLIFFAGAKVESSFPPESLPEFGFVGRSNVGKSSLINALANSSVVRVSDKPGLTQQINFYTAGEFFHMVDLPGYGFAFVSEEEKKSWRDLMETYIERRGSLIRIFVIIDARHGLMLPDKSFLKMLDSHSVPFQIVLTKCDLLKPPDLARRHLLTTQDAAQYRHAVDDVLMVSSLRGGGVNRMRKKILFLTEHLREDDYYWKIEKEMKEVGRVKGRRGGLDKEMKEVGRVKGRRGGLDKEMKEVGRVKGRGGGMKKGVRMREGKRDRSGRRSSLFHFAIQSIPVLHHNFQNAIEQQGAGYIMWNRPRASGRLPQYVPGFDFKHSRKMAKGFEKSTGQRFKPIMTSSRWRLQRCGFRVMVEVGSWKGSVVGSGIIRVGKTHCEPVTPSE</sequence>
<feature type="signal peptide" evidence="8">
    <location>
        <begin position="1"/>
        <end position="18"/>
    </location>
</feature>
<evidence type="ECO:0000256" key="6">
    <source>
        <dbReference type="ARBA" id="ARBA00023134"/>
    </source>
</evidence>
<comment type="cofactor">
    <cofactor evidence="1">
        <name>Mg(2+)</name>
        <dbReference type="ChEBI" id="CHEBI:18420"/>
    </cofactor>
</comment>
<dbReference type="InterPro" id="IPR027417">
    <property type="entry name" value="P-loop_NTPase"/>
</dbReference>
<comment type="caution">
    <text evidence="10">The sequence shown here is derived from an EMBL/GenBank/DDBJ whole genome shotgun (WGS) entry which is preliminary data.</text>
</comment>
<dbReference type="HAMAP" id="MF_00321">
    <property type="entry name" value="GTPase_EngB"/>
    <property type="match status" value="1"/>
</dbReference>
<name>A0A433DII8_9FUNG</name>
<keyword evidence="3" id="KW-0479">Metal-binding</keyword>
<feature type="region of interest" description="Disordered" evidence="7">
    <location>
        <begin position="378"/>
        <end position="400"/>
    </location>
</feature>
<comment type="similarity">
    <text evidence="2">Belongs to the TRAFAC class TrmE-Era-EngA-EngB-Septin-like GTPase superfamily. EngB GTPase family.</text>
</comment>
<evidence type="ECO:0000256" key="4">
    <source>
        <dbReference type="ARBA" id="ARBA00022741"/>
    </source>
</evidence>
<dbReference type="SUPFAM" id="SSF52540">
    <property type="entry name" value="P-loop containing nucleoside triphosphate hydrolases"/>
    <property type="match status" value="1"/>
</dbReference>
<keyword evidence="4" id="KW-0547">Nucleotide-binding</keyword>
<keyword evidence="6" id="KW-0342">GTP-binding</keyword>
<keyword evidence="5" id="KW-0460">Magnesium</keyword>
<keyword evidence="8" id="KW-0732">Signal</keyword>
<dbReference type="NCBIfam" id="TIGR03598">
    <property type="entry name" value="GTPase_YsxC"/>
    <property type="match status" value="1"/>
</dbReference>
<evidence type="ECO:0000256" key="7">
    <source>
        <dbReference type="SAM" id="MobiDB-lite"/>
    </source>
</evidence>
<feature type="region of interest" description="Disordered" evidence="7">
    <location>
        <begin position="37"/>
        <end position="78"/>
    </location>
</feature>
<dbReference type="InterPro" id="IPR006073">
    <property type="entry name" value="GTP-bd"/>
</dbReference>
<dbReference type="PANTHER" id="PTHR47560:SF1">
    <property type="entry name" value="EXPRESSED PROTEIN"/>
    <property type="match status" value="1"/>
</dbReference>
<evidence type="ECO:0000313" key="11">
    <source>
        <dbReference type="Proteomes" id="UP000268093"/>
    </source>
</evidence>
<dbReference type="Proteomes" id="UP000268093">
    <property type="component" value="Unassembled WGS sequence"/>
</dbReference>
<evidence type="ECO:0000256" key="5">
    <source>
        <dbReference type="ARBA" id="ARBA00022842"/>
    </source>
</evidence>
<gene>
    <name evidence="10" type="ORF">BC936DRAFT_138309</name>
</gene>
<dbReference type="InterPro" id="IPR019987">
    <property type="entry name" value="GTP-bd_ribosome_bio_YsxC"/>
</dbReference>
<dbReference type="AlphaFoldDB" id="A0A433DII8"/>
<organism evidence="10 11">
    <name type="scientific">Jimgerdemannia flammicorona</name>
    <dbReference type="NCBI Taxonomy" id="994334"/>
    <lineage>
        <taxon>Eukaryota</taxon>
        <taxon>Fungi</taxon>
        <taxon>Fungi incertae sedis</taxon>
        <taxon>Mucoromycota</taxon>
        <taxon>Mucoromycotina</taxon>
        <taxon>Endogonomycetes</taxon>
        <taxon>Endogonales</taxon>
        <taxon>Endogonaceae</taxon>
        <taxon>Jimgerdemannia</taxon>
    </lineage>
</organism>
<evidence type="ECO:0000313" key="10">
    <source>
        <dbReference type="EMBL" id="RUP50637.1"/>
    </source>
</evidence>
<dbReference type="PROSITE" id="PS51706">
    <property type="entry name" value="G_ENGB"/>
    <property type="match status" value="1"/>
</dbReference>
<dbReference type="OrthoDB" id="391988at2759"/>
<accession>A0A433DII8</accession>
<evidence type="ECO:0000259" key="9">
    <source>
        <dbReference type="PROSITE" id="PS51706"/>
    </source>
</evidence>
<evidence type="ECO:0000256" key="3">
    <source>
        <dbReference type="ARBA" id="ARBA00022723"/>
    </source>
</evidence>
<keyword evidence="11" id="KW-1185">Reference proteome</keyword>
<dbReference type="InterPro" id="IPR030393">
    <property type="entry name" value="G_ENGB_dom"/>
</dbReference>
<keyword evidence="10" id="KW-0378">Hydrolase</keyword>
<dbReference type="GO" id="GO:0016787">
    <property type="term" value="F:hydrolase activity"/>
    <property type="evidence" value="ECO:0007669"/>
    <property type="project" value="UniProtKB-KW"/>
</dbReference>